<comment type="caution">
    <text evidence="1">The sequence shown here is derived from an EMBL/GenBank/DDBJ whole genome shotgun (WGS) entry which is preliminary data.</text>
</comment>
<evidence type="ECO:0000313" key="2">
    <source>
        <dbReference type="Proteomes" id="UP000634136"/>
    </source>
</evidence>
<reference evidence="1" key="1">
    <citation type="submission" date="2020-09" db="EMBL/GenBank/DDBJ databases">
        <title>Genome-Enabled Discovery of Anthraquinone Biosynthesis in Senna tora.</title>
        <authorList>
            <person name="Kang S.-H."/>
            <person name="Pandey R.P."/>
            <person name="Lee C.-M."/>
            <person name="Sim J.-S."/>
            <person name="Jeong J.-T."/>
            <person name="Choi B.-S."/>
            <person name="Jung M."/>
            <person name="Ginzburg D."/>
            <person name="Zhao K."/>
            <person name="Won S.Y."/>
            <person name="Oh T.-J."/>
            <person name="Yu Y."/>
            <person name="Kim N.-H."/>
            <person name="Lee O.R."/>
            <person name="Lee T.-H."/>
            <person name="Bashyal P."/>
            <person name="Kim T.-S."/>
            <person name="Lee W.-H."/>
            <person name="Kawkins C."/>
            <person name="Kim C.-K."/>
            <person name="Kim J.S."/>
            <person name="Ahn B.O."/>
            <person name="Rhee S.Y."/>
            <person name="Sohng J.K."/>
        </authorList>
    </citation>
    <scope>NUCLEOTIDE SEQUENCE</scope>
    <source>
        <tissue evidence="1">Leaf</tissue>
    </source>
</reference>
<protein>
    <submittedName>
        <fullName evidence="1">Uncharacterized protein</fullName>
    </submittedName>
</protein>
<name>A0A834X103_9FABA</name>
<dbReference type="EMBL" id="JAAIUW010000004">
    <property type="protein sequence ID" value="KAF7835705.1"/>
    <property type="molecule type" value="Genomic_DNA"/>
</dbReference>
<proteinExistence type="predicted"/>
<organism evidence="1 2">
    <name type="scientific">Senna tora</name>
    <dbReference type="NCBI Taxonomy" id="362788"/>
    <lineage>
        <taxon>Eukaryota</taxon>
        <taxon>Viridiplantae</taxon>
        <taxon>Streptophyta</taxon>
        <taxon>Embryophyta</taxon>
        <taxon>Tracheophyta</taxon>
        <taxon>Spermatophyta</taxon>
        <taxon>Magnoliopsida</taxon>
        <taxon>eudicotyledons</taxon>
        <taxon>Gunneridae</taxon>
        <taxon>Pentapetalae</taxon>
        <taxon>rosids</taxon>
        <taxon>fabids</taxon>
        <taxon>Fabales</taxon>
        <taxon>Fabaceae</taxon>
        <taxon>Caesalpinioideae</taxon>
        <taxon>Cassia clade</taxon>
        <taxon>Senna</taxon>
    </lineage>
</organism>
<keyword evidence="2" id="KW-1185">Reference proteome</keyword>
<sequence length="63" mass="7131">MAGRDNKSENLSDHRLMGSTCQTNDRTVSVLVSLSRINTSYTTLILSLIESKAKPWDWDKFKA</sequence>
<dbReference type="AlphaFoldDB" id="A0A834X103"/>
<gene>
    <name evidence="1" type="ORF">G2W53_010564</name>
</gene>
<evidence type="ECO:0000313" key="1">
    <source>
        <dbReference type="EMBL" id="KAF7835705.1"/>
    </source>
</evidence>
<dbReference type="Proteomes" id="UP000634136">
    <property type="component" value="Unassembled WGS sequence"/>
</dbReference>
<accession>A0A834X103</accession>